<keyword evidence="2" id="KW-1185">Reference proteome</keyword>
<proteinExistence type="predicted"/>
<evidence type="ECO:0000313" key="1">
    <source>
        <dbReference type="EMBL" id="CAI5744505.1"/>
    </source>
</evidence>
<reference evidence="1" key="1">
    <citation type="submission" date="2022-12" db="EMBL/GenBank/DDBJ databases">
        <authorList>
            <person name="Webb A."/>
        </authorList>
    </citation>
    <scope>NUCLEOTIDE SEQUENCE</scope>
    <source>
        <strain evidence="1">Pd1</strain>
    </source>
</reference>
<organism evidence="1 2">
    <name type="scientific">Peronospora destructor</name>
    <dbReference type="NCBI Taxonomy" id="86335"/>
    <lineage>
        <taxon>Eukaryota</taxon>
        <taxon>Sar</taxon>
        <taxon>Stramenopiles</taxon>
        <taxon>Oomycota</taxon>
        <taxon>Peronosporomycetes</taxon>
        <taxon>Peronosporales</taxon>
        <taxon>Peronosporaceae</taxon>
        <taxon>Peronospora</taxon>
    </lineage>
</organism>
<name>A0AAV0V9G6_9STRA</name>
<sequence>MSSRPSNPIYFHMHSKGFGLRASVAVSGITNIGGVDNCKKQDAFFSFYDSNTPPWWWVFLTVMGEALGEMWPKRPCDTSRHNSRKLCQLFATDYCNNCSGGQKIYSSNVGDSAALLFSVGPALQLNDVNVHGNDGADLTDNKLLTNDYHSLGLKSHTET</sequence>
<dbReference type="Proteomes" id="UP001162029">
    <property type="component" value="Unassembled WGS sequence"/>
</dbReference>
<comment type="caution">
    <text evidence="1">The sequence shown here is derived from an EMBL/GenBank/DDBJ whole genome shotgun (WGS) entry which is preliminary data.</text>
</comment>
<accession>A0AAV0V9G6</accession>
<dbReference type="AlphaFoldDB" id="A0AAV0V9G6"/>
<protein>
    <submittedName>
        <fullName evidence="1">Uncharacterized protein</fullName>
    </submittedName>
</protein>
<dbReference type="EMBL" id="CANTFM010002114">
    <property type="protein sequence ID" value="CAI5744505.1"/>
    <property type="molecule type" value="Genomic_DNA"/>
</dbReference>
<gene>
    <name evidence="1" type="ORF">PDE001_LOCUS9651</name>
</gene>
<evidence type="ECO:0000313" key="2">
    <source>
        <dbReference type="Proteomes" id="UP001162029"/>
    </source>
</evidence>